<evidence type="ECO:0000313" key="1">
    <source>
        <dbReference type="EMBL" id="HAC6958861.1"/>
    </source>
</evidence>
<organism evidence="1">
    <name type="scientific">Salmonella enterica I</name>
    <dbReference type="NCBI Taxonomy" id="59201"/>
    <lineage>
        <taxon>Bacteria</taxon>
        <taxon>Pseudomonadati</taxon>
        <taxon>Pseudomonadota</taxon>
        <taxon>Gammaproteobacteria</taxon>
        <taxon>Enterobacterales</taxon>
        <taxon>Enterobacteriaceae</taxon>
        <taxon>Salmonella</taxon>
    </lineage>
</organism>
<sequence>MKGLLLPWRLMSRAYGAKEEYEVVINMHVSKYFTGLVDLRRSTFLAFLRISPVSMPEQW</sequence>
<proteinExistence type="predicted"/>
<name>A0A702PSF7_SALET</name>
<reference evidence="1" key="2">
    <citation type="submission" date="2018-07" db="EMBL/GenBank/DDBJ databases">
        <authorList>
            <consortium name="NCBI Pathogen Detection Project"/>
        </authorList>
    </citation>
    <scope>NUCLEOTIDE SEQUENCE</scope>
    <source>
        <strain evidence="1">13-2002</strain>
    </source>
</reference>
<comment type="caution">
    <text evidence="1">The sequence shown here is derived from an EMBL/GenBank/DDBJ whole genome shotgun (WGS) entry which is preliminary data.</text>
</comment>
<accession>A0A702PSF7</accession>
<gene>
    <name evidence="1" type="ORF">G0D52_21405</name>
</gene>
<dbReference type="EMBL" id="DAAMJU010000060">
    <property type="protein sequence ID" value="HAC6958861.1"/>
    <property type="molecule type" value="Genomic_DNA"/>
</dbReference>
<protein>
    <submittedName>
        <fullName evidence="1">Uncharacterized protein</fullName>
    </submittedName>
</protein>
<dbReference type="AlphaFoldDB" id="A0A702PSF7"/>
<reference evidence="1" key="1">
    <citation type="journal article" date="2018" name="Genome Biol.">
        <title>SKESA: strategic k-mer extension for scrupulous assemblies.</title>
        <authorList>
            <person name="Souvorov A."/>
            <person name="Agarwala R."/>
            <person name="Lipman D.J."/>
        </authorList>
    </citation>
    <scope>NUCLEOTIDE SEQUENCE</scope>
    <source>
        <strain evidence="1">13-2002</strain>
    </source>
</reference>